<gene>
    <name evidence="2" type="ORF">S03H2_44530</name>
</gene>
<comment type="caution">
    <text evidence="2">The sequence shown here is derived from an EMBL/GenBank/DDBJ whole genome shotgun (WGS) entry which is preliminary data.</text>
</comment>
<protein>
    <submittedName>
        <fullName evidence="2">Uncharacterized protein</fullName>
    </submittedName>
</protein>
<sequence>MKDGWVIQSGDKRSGYAYDLNMDVTSIDKMGIPENGIPKNGIPKTETNYSHKGNNIVPVLGTSKEKRNLSKENIVPASILKQELPSKKSKSSRKQSVPEGYQDFVAMLFNLHSEET</sequence>
<reference evidence="2" key="1">
    <citation type="journal article" date="2014" name="Front. Microbiol.">
        <title>High frequency of phylogenetically diverse reductive dehalogenase-homologous genes in deep subseafloor sedimentary metagenomes.</title>
        <authorList>
            <person name="Kawai M."/>
            <person name="Futagami T."/>
            <person name="Toyoda A."/>
            <person name="Takaki Y."/>
            <person name="Nishi S."/>
            <person name="Hori S."/>
            <person name="Arai W."/>
            <person name="Tsubouchi T."/>
            <person name="Morono Y."/>
            <person name="Uchiyama I."/>
            <person name="Ito T."/>
            <person name="Fujiyama A."/>
            <person name="Inagaki F."/>
            <person name="Takami H."/>
        </authorList>
    </citation>
    <scope>NUCLEOTIDE SEQUENCE</scope>
    <source>
        <strain evidence="2">Expedition CK06-06</strain>
    </source>
</reference>
<feature type="region of interest" description="Disordered" evidence="1">
    <location>
        <begin position="34"/>
        <end position="53"/>
    </location>
</feature>
<evidence type="ECO:0000313" key="2">
    <source>
        <dbReference type="EMBL" id="GAH63916.1"/>
    </source>
</evidence>
<name>X1H176_9ZZZZ</name>
<dbReference type="AlphaFoldDB" id="X1H176"/>
<proteinExistence type="predicted"/>
<dbReference type="EMBL" id="BARU01027848">
    <property type="protein sequence ID" value="GAH63916.1"/>
    <property type="molecule type" value="Genomic_DNA"/>
</dbReference>
<organism evidence="2">
    <name type="scientific">marine sediment metagenome</name>
    <dbReference type="NCBI Taxonomy" id="412755"/>
    <lineage>
        <taxon>unclassified sequences</taxon>
        <taxon>metagenomes</taxon>
        <taxon>ecological metagenomes</taxon>
    </lineage>
</organism>
<accession>X1H176</accession>
<evidence type="ECO:0000256" key="1">
    <source>
        <dbReference type="SAM" id="MobiDB-lite"/>
    </source>
</evidence>